<dbReference type="InterPro" id="IPR015300">
    <property type="entry name" value="DNA-bd_pseudobarrel_sf"/>
</dbReference>
<accession>A0ABU6XL72</accession>
<keyword evidence="2" id="KW-0805">Transcription regulation</keyword>
<feature type="domain" description="TF-B3" evidence="7">
    <location>
        <begin position="9"/>
        <end position="102"/>
    </location>
</feature>
<dbReference type="PANTHER" id="PTHR31920:SF108">
    <property type="entry name" value="B3 DOMAIN-CONTAINING TRANSCRIPTION FACTOR VRN1-LIKE"/>
    <property type="match status" value="1"/>
</dbReference>
<dbReference type="Gene3D" id="2.40.330.10">
    <property type="entry name" value="DNA-binding pseudobarrel domain"/>
    <property type="match status" value="2"/>
</dbReference>
<evidence type="ECO:0000256" key="1">
    <source>
        <dbReference type="ARBA" id="ARBA00004123"/>
    </source>
</evidence>
<organism evidence="8 9">
    <name type="scientific">Stylosanthes scabra</name>
    <dbReference type="NCBI Taxonomy" id="79078"/>
    <lineage>
        <taxon>Eukaryota</taxon>
        <taxon>Viridiplantae</taxon>
        <taxon>Streptophyta</taxon>
        <taxon>Embryophyta</taxon>
        <taxon>Tracheophyta</taxon>
        <taxon>Spermatophyta</taxon>
        <taxon>Magnoliopsida</taxon>
        <taxon>eudicotyledons</taxon>
        <taxon>Gunneridae</taxon>
        <taxon>Pentapetalae</taxon>
        <taxon>rosids</taxon>
        <taxon>fabids</taxon>
        <taxon>Fabales</taxon>
        <taxon>Fabaceae</taxon>
        <taxon>Papilionoideae</taxon>
        <taxon>50 kb inversion clade</taxon>
        <taxon>dalbergioids sensu lato</taxon>
        <taxon>Dalbergieae</taxon>
        <taxon>Pterocarpus clade</taxon>
        <taxon>Stylosanthes</taxon>
    </lineage>
</organism>
<feature type="domain" description="TF-B3" evidence="7">
    <location>
        <begin position="213"/>
        <end position="309"/>
    </location>
</feature>
<evidence type="ECO:0000313" key="9">
    <source>
        <dbReference type="Proteomes" id="UP001341840"/>
    </source>
</evidence>
<evidence type="ECO:0000256" key="5">
    <source>
        <dbReference type="ARBA" id="ARBA00023242"/>
    </source>
</evidence>
<dbReference type="PROSITE" id="PS50863">
    <property type="entry name" value="B3"/>
    <property type="match status" value="2"/>
</dbReference>
<dbReference type="EMBL" id="JASCZI010211960">
    <property type="protein sequence ID" value="MED6197728.1"/>
    <property type="molecule type" value="Genomic_DNA"/>
</dbReference>
<name>A0ABU6XL72_9FABA</name>
<sequence>MASPSTVICFFKIVLRKTLQHGILKIPKKFCIKYGDGVPNPVCLKTPDGIQWKVDWSKCDGKMLFKNGWKEFAAYYSLDNGHMLWFEYNGTSKIEVHILDTTGLEIDYPSTNHNSDDSSVEISNELPKTVDDDNSIEAVNEPPQRVPGRPSKKAKAAAENPSSSSPKRGVERGCNKQRYQSEETGLKMPTIQSARVDMDIIQAAKKFKSKNPSFIIKIRQTELTRAATSIPAAFFREHFKEEKEHLNLCNGKKQWPATLIYYPVKKSVVLSSGWRLFAQENKLKAGDICIFVLVYREGAELHAYIFRRTIEGKTAEVAEKTRTRN</sequence>
<feature type="compositionally biased region" description="Basic and acidic residues" evidence="6">
    <location>
        <begin position="168"/>
        <end position="185"/>
    </location>
</feature>
<gene>
    <name evidence="8" type="ORF">PIB30_059447</name>
</gene>
<dbReference type="InterPro" id="IPR003340">
    <property type="entry name" value="B3_DNA-bd"/>
</dbReference>
<comment type="caution">
    <text evidence="8">The sequence shown here is derived from an EMBL/GenBank/DDBJ whole genome shotgun (WGS) entry which is preliminary data.</text>
</comment>
<evidence type="ECO:0000256" key="3">
    <source>
        <dbReference type="ARBA" id="ARBA00023125"/>
    </source>
</evidence>
<dbReference type="CDD" id="cd10017">
    <property type="entry name" value="B3_DNA"/>
    <property type="match status" value="2"/>
</dbReference>
<dbReference type="InterPro" id="IPR050655">
    <property type="entry name" value="Plant_B3_domain"/>
</dbReference>
<protein>
    <recommendedName>
        <fullName evidence="7">TF-B3 domain-containing protein</fullName>
    </recommendedName>
</protein>
<keyword evidence="3" id="KW-0238">DNA-binding</keyword>
<evidence type="ECO:0000256" key="2">
    <source>
        <dbReference type="ARBA" id="ARBA00023015"/>
    </source>
</evidence>
<dbReference type="Proteomes" id="UP001341840">
    <property type="component" value="Unassembled WGS sequence"/>
</dbReference>
<dbReference type="PANTHER" id="PTHR31920">
    <property type="entry name" value="B3 DOMAIN-CONTAINING"/>
    <property type="match status" value="1"/>
</dbReference>
<evidence type="ECO:0000259" key="7">
    <source>
        <dbReference type="PROSITE" id="PS50863"/>
    </source>
</evidence>
<keyword evidence="5" id="KW-0539">Nucleus</keyword>
<reference evidence="8 9" key="1">
    <citation type="journal article" date="2023" name="Plants (Basel)">
        <title>Bridging the Gap: Combining Genomics and Transcriptomics Approaches to Understand Stylosanthes scabra, an Orphan Legume from the Brazilian Caatinga.</title>
        <authorList>
            <person name="Ferreira-Neto J.R.C."/>
            <person name="da Silva M.D."/>
            <person name="Binneck E."/>
            <person name="de Melo N.F."/>
            <person name="da Silva R.H."/>
            <person name="de Melo A.L.T.M."/>
            <person name="Pandolfi V."/>
            <person name="Bustamante F.O."/>
            <person name="Brasileiro-Vidal A.C."/>
            <person name="Benko-Iseppon A.M."/>
        </authorList>
    </citation>
    <scope>NUCLEOTIDE SEQUENCE [LARGE SCALE GENOMIC DNA]</scope>
    <source>
        <tissue evidence="8">Leaves</tissue>
    </source>
</reference>
<comment type="subcellular location">
    <subcellularLocation>
        <location evidence="1">Nucleus</location>
    </subcellularLocation>
</comment>
<keyword evidence="9" id="KW-1185">Reference proteome</keyword>
<dbReference type="SMART" id="SM01019">
    <property type="entry name" value="B3"/>
    <property type="match status" value="2"/>
</dbReference>
<evidence type="ECO:0000256" key="4">
    <source>
        <dbReference type="ARBA" id="ARBA00023163"/>
    </source>
</evidence>
<dbReference type="SUPFAM" id="SSF101936">
    <property type="entry name" value="DNA-binding pseudobarrel domain"/>
    <property type="match status" value="2"/>
</dbReference>
<evidence type="ECO:0000313" key="8">
    <source>
        <dbReference type="EMBL" id="MED6197728.1"/>
    </source>
</evidence>
<proteinExistence type="predicted"/>
<evidence type="ECO:0000256" key="6">
    <source>
        <dbReference type="SAM" id="MobiDB-lite"/>
    </source>
</evidence>
<keyword evidence="4" id="KW-0804">Transcription</keyword>
<feature type="region of interest" description="Disordered" evidence="6">
    <location>
        <begin position="127"/>
        <end position="185"/>
    </location>
</feature>
<dbReference type="Pfam" id="PF02362">
    <property type="entry name" value="B3"/>
    <property type="match status" value="2"/>
</dbReference>